<accession>A0A934KNT2</accession>
<protein>
    <submittedName>
        <fullName evidence="2">Uncharacterized protein</fullName>
    </submittedName>
</protein>
<evidence type="ECO:0000313" key="3">
    <source>
        <dbReference type="Proteomes" id="UP000614410"/>
    </source>
</evidence>
<keyword evidence="1" id="KW-0472">Membrane</keyword>
<keyword evidence="1" id="KW-1133">Transmembrane helix</keyword>
<proteinExistence type="predicted"/>
<evidence type="ECO:0000256" key="1">
    <source>
        <dbReference type="SAM" id="Phobius"/>
    </source>
</evidence>
<feature type="transmembrane region" description="Helical" evidence="1">
    <location>
        <begin position="67"/>
        <end position="87"/>
    </location>
</feature>
<sequence length="272" mass="29298">MAAEITDERIAAAAQRLHSGDWFFSPRQLYYAVCADVETPPVRIASGEVGLGLVLILIGIITANRTVIFVMGGIGLILVLLGVVTHLRERHPLPPTRLLAVSFAEFEERLRSGAHEYPGLIVASPPMATPGLQEPRLVICDRAETVAVLTANRGRLASAQVLLRGDDPANLQGTRVVVLHDCDPAGCTLAADLRDRGAQVVDAGINPGELTGKRSQILEGAPARLPRDLRAHLDTEQTDWLRSGKRLELATEPPEQLVMRVNVALDPAQSST</sequence>
<dbReference type="EMBL" id="JAEKNN010000017">
    <property type="protein sequence ID" value="MBJ7608507.1"/>
    <property type="molecule type" value="Genomic_DNA"/>
</dbReference>
<gene>
    <name evidence="2" type="ORF">JF887_03620</name>
</gene>
<keyword evidence="1" id="KW-0812">Transmembrane</keyword>
<reference evidence="2 3" key="1">
    <citation type="submission" date="2020-10" db="EMBL/GenBank/DDBJ databases">
        <title>Ca. Dormibacterota MAGs.</title>
        <authorList>
            <person name="Montgomery K."/>
        </authorList>
    </citation>
    <scope>NUCLEOTIDE SEQUENCE [LARGE SCALE GENOMIC DNA]</scope>
    <source>
        <strain evidence="2">Mitchell_Peninsula_5</strain>
    </source>
</reference>
<name>A0A934KNT2_9BACT</name>
<comment type="caution">
    <text evidence="2">The sequence shown here is derived from an EMBL/GenBank/DDBJ whole genome shotgun (WGS) entry which is preliminary data.</text>
</comment>
<evidence type="ECO:0000313" key="2">
    <source>
        <dbReference type="EMBL" id="MBJ7608507.1"/>
    </source>
</evidence>
<dbReference type="AlphaFoldDB" id="A0A934KNT2"/>
<dbReference type="Proteomes" id="UP000614410">
    <property type="component" value="Unassembled WGS sequence"/>
</dbReference>
<organism evidence="2 3">
    <name type="scientific">Candidatus Amunia macphersoniae</name>
    <dbReference type="NCBI Taxonomy" id="3127014"/>
    <lineage>
        <taxon>Bacteria</taxon>
        <taxon>Bacillati</taxon>
        <taxon>Candidatus Dormiibacterota</taxon>
        <taxon>Candidatus Dormibacteria</taxon>
        <taxon>Candidatus Aeolococcales</taxon>
        <taxon>Candidatus Aeolococcaceae</taxon>
        <taxon>Candidatus Amunia</taxon>
    </lineage>
</organism>